<dbReference type="InterPro" id="IPR053137">
    <property type="entry name" value="NLR-like"/>
</dbReference>
<dbReference type="Proteomes" id="UP001305779">
    <property type="component" value="Unassembled WGS sequence"/>
</dbReference>
<dbReference type="EMBL" id="JAXOVC010000008">
    <property type="protein sequence ID" value="KAK4497731.1"/>
    <property type="molecule type" value="Genomic_DNA"/>
</dbReference>
<dbReference type="PANTHER" id="PTHR46082:SF11">
    <property type="entry name" value="AAA+ ATPASE DOMAIN-CONTAINING PROTEIN-RELATED"/>
    <property type="match status" value="1"/>
</dbReference>
<reference evidence="1 2" key="1">
    <citation type="journal article" date="2023" name="G3 (Bethesda)">
        <title>A chromosome-level genome assembly of Zasmidium syzygii isolated from banana leaves.</title>
        <authorList>
            <person name="van Westerhoven A.C."/>
            <person name="Mehrabi R."/>
            <person name="Talebi R."/>
            <person name="Steentjes M.B.F."/>
            <person name="Corcolon B."/>
            <person name="Chong P.A."/>
            <person name="Kema G.H.J."/>
            <person name="Seidl M.F."/>
        </authorList>
    </citation>
    <scope>NUCLEOTIDE SEQUENCE [LARGE SCALE GENOMIC DNA]</scope>
    <source>
        <strain evidence="1 2">P124</strain>
    </source>
</reference>
<accession>A0ABR0E8I0</accession>
<evidence type="ECO:0000313" key="1">
    <source>
        <dbReference type="EMBL" id="KAK4497731.1"/>
    </source>
</evidence>
<proteinExistence type="predicted"/>
<name>A0ABR0E8I0_ZASCE</name>
<sequence>MSPKRLNKEDYTVGWICALPIPELQASRLLFDGDEHEDVILGHDTLHQYVYGEMNGHNIVMGCLPASQMGKASAAAVAAEMTATFPKLKFGLLVGIGGAVPAPHDIRLGDVVVGLPDLNSSHGGLIQYDFGKAVHDGTFVRTGQLNQPHISLLSGLGKVRSAPRAKSEFLRYLDTYKEDSYWKPAENDYLFGASYKHVEGQDTCASCDPDQIKPRPKRSISAPTVHYGLIASGDQVMKDAAKRDALSAQYSGVFAFEMEAAGIANILPCLVVRGMCDYCDSHKNKAWQPFSAAAAAAWTKELLRNIVPIQRNGHMLNRWEQRAETTQETWMQQFVGQLSTAKRSGNYDCNEQRRVYSLTTQLGAVDDVRKLIDRISSYEPRKVLNRISRKKLQGTTEWLTSVPAFVGWESGSISSRTTAIRRMMFTAPTSKDTVVVHHFFQYPNIKAADLFRSLSKQLIQLHIAGNELCSSALVHDLDLHFGDCNRSPDLDELVDDVMIPLTYVIEKLIICVDGIDMNEEREQSHIWAGLRKLLEQRSQQQKATKLLITAENESHVATLLPSNATRIRLDQGLISNDIEMYIDARLQERVHPRQLFHNTHLRERVKETLLQRAENM</sequence>
<gene>
    <name evidence="1" type="ORF">PRZ48_010384</name>
</gene>
<dbReference type="InterPro" id="IPR035994">
    <property type="entry name" value="Nucleoside_phosphorylase_sf"/>
</dbReference>
<organism evidence="1 2">
    <name type="scientific">Zasmidium cellare</name>
    <name type="common">Wine cellar mold</name>
    <name type="synonym">Racodium cellare</name>
    <dbReference type="NCBI Taxonomy" id="395010"/>
    <lineage>
        <taxon>Eukaryota</taxon>
        <taxon>Fungi</taxon>
        <taxon>Dikarya</taxon>
        <taxon>Ascomycota</taxon>
        <taxon>Pezizomycotina</taxon>
        <taxon>Dothideomycetes</taxon>
        <taxon>Dothideomycetidae</taxon>
        <taxon>Mycosphaerellales</taxon>
        <taxon>Mycosphaerellaceae</taxon>
        <taxon>Zasmidium</taxon>
    </lineage>
</organism>
<evidence type="ECO:0000313" key="2">
    <source>
        <dbReference type="Proteomes" id="UP001305779"/>
    </source>
</evidence>
<keyword evidence="2" id="KW-1185">Reference proteome</keyword>
<evidence type="ECO:0008006" key="3">
    <source>
        <dbReference type="Google" id="ProtNLM"/>
    </source>
</evidence>
<dbReference type="SUPFAM" id="SSF53167">
    <property type="entry name" value="Purine and uridine phosphorylases"/>
    <property type="match status" value="1"/>
</dbReference>
<comment type="caution">
    <text evidence="1">The sequence shown here is derived from an EMBL/GenBank/DDBJ whole genome shotgun (WGS) entry which is preliminary data.</text>
</comment>
<protein>
    <recommendedName>
        <fullName evidence="3">Nucleoside phosphorylase domain-containing protein</fullName>
    </recommendedName>
</protein>
<dbReference type="Gene3D" id="3.40.50.1580">
    <property type="entry name" value="Nucleoside phosphorylase domain"/>
    <property type="match status" value="1"/>
</dbReference>
<dbReference type="PANTHER" id="PTHR46082">
    <property type="entry name" value="ATP/GTP-BINDING PROTEIN-RELATED"/>
    <property type="match status" value="1"/>
</dbReference>